<evidence type="ECO:0000313" key="1">
    <source>
        <dbReference type="EMBL" id="OTM90959.1"/>
    </source>
</evidence>
<dbReference type="Proteomes" id="UP000194699">
    <property type="component" value="Unassembled WGS sequence"/>
</dbReference>
<gene>
    <name evidence="1" type="ORF">B9X95_05965</name>
</gene>
<dbReference type="AlphaFoldDB" id="A0A241ZG60"/>
<proteinExistence type="predicted"/>
<accession>A0A241ZG60</accession>
<evidence type="ECO:0000313" key="2">
    <source>
        <dbReference type="Proteomes" id="UP000194699"/>
    </source>
</evidence>
<name>A0A241ZG60_ACIBA</name>
<dbReference type="EMBL" id="NGEL01000056">
    <property type="protein sequence ID" value="OTM90959.1"/>
    <property type="molecule type" value="Genomic_DNA"/>
</dbReference>
<organism evidence="1 2">
    <name type="scientific">Acinetobacter baumannii</name>
    <dbReference type="NCBI Taxonomy" id="470"/>
    <lineage>
        <taxon>Bacteria</taxon>
        <taxon>Pseudomonadati</taxon>
        <taxon>Pseudomonadota</taxon>
        <taxon>Gammaproteobacteria</taxon>
        <taxon>Moraxellales</taxon>
        <taxon>Moraxellaceae</taxon>
        <taxon>Acinetobacter</taxon>
        <taxon>Acinetobacter calcoaceticus/baumannii complex</taxon>
    </lineage>
</organism>
<comment type="caution">
    <text evidence="1">The sequence shown here is derived from an EMBL/GenBank/DDBJ whole genome shotgun (WGS) entry which is preliminary data.</text>
</comment>
<dbReference type="InterPro" id="IPR036361">
    <property type="entry name" value="SAP_dom_sf"/>
</dbReference>
<dbReference type="RefSeq" id="WP_086249674.1">
    <property type="nucleotide sequence ID" value="NZ_JAPHID010000007.1"/>
</dbReference>
<protein>
    <recommendedName>
        <fullName evidence="3">HeH/LEM domain protein</fullName>
    </recommendedName>
</protein>
<dbReference type="Gene3D" id="1.10.720.30">
    <property type="entry name" value="SAP domain"/>
    <property type="match status" value="1"/>
</dbReference>
<reference evidence="1 2" key="1">
    <citation type="submission" date="2017-05" db="EMBL/GenBank/DDBJ databases">
        <authorList>
            <person name="Song R."/>
            <person name="Chenine A.L."/>
            <person name="Ruprecht R.M."/>
        </authorList>
    </citation>
    <scope>NUCLEOTIDE SEQUENCE [LARGE SCALE GENOMIC DNA]</scope>
    <source>
        <strain evidence="1 2">PR350</strain>
    </source>
</reference>
<sequence>MNYPKMLYKGDLIKFEFTIAVSEEHKEELKSVGWIEHSELSEPIQKTEATQTIAASDKDSVPLEEYEAILNERNEALTKITELEKVIKNGSAENIELHRQLRTKELEGQSADELKAILNERGVTFGARDSKPELVQLVLKSEQV</sequence>
<evidence type="ECO:0008006" key="3">
    <source>
        <dbReference type="Google" id="ProtNLM"/>
    </source>
</evidence>